<dbReference type="EMBL" id="JAPHJC010000100">
    <property type="protein sequence ID" value="MCW8678986.1"/>
    <property type="molecule type" value="Genomic_DNA"/>
</dbReference>
<protein>
    <submittedName>
        <fullName evidence="11">Heavy metal translocating P-type ATPase</fullName>
    </submittedName>
</protein>
<feature type="transmembrane region" description="Helical" evidence="9">
    <location>
        <begin position="89"/>
        <end position="107"/>
    </location>
</feature>
<dbReference type="InterPro" id="IPR017969">
    <property type="entry name" value="Heavy-metal-associated_CS"/>
</dbReference>
<evidence type="ECO:0000256" key="3">
    <source>
        <dbReference type="ARBA" id="ARBA00022475"/>
    </source>
</evidence>
<dbReference type="Pfam" id="PF00403">
    <property type="entry name" value="HMA"/>
    <property type="match status" value="1"/>
</dbReference>
<dbReference type="SUPFAM" id="SSF55008">
    <property type="entry name" value="HMA, heavy metal-associated domain"/>
    <property type="match status" value="1"/>
</dbReference>
<reference evidence="11" key="2">
    <citation type="submission" date="2024-05" db="EMBL/GenBank/DDBJ databases">
        <title>Streptococcus macedonicus and Acinetobacter baumannii: co-inhabitants of the cheese production environment.</title>
        <authorList>
            <person name="Johnson J."/>
            <person name="Curtin C."/>
            <person name="Waite-Cusic J."/>
        </authorList>
    </citation>
    <scope>NUCLEOTIDE SEQUENCE</scope>
    <source>
        <strain evidence="11">E28</strain>
    </source>
</reference>
<evidence type="ECO:0000313" key="11">
    <source>
        <dbReference type="EMBL" id="MCW8678986.1"/>
    </source>
</evidence>
<keyword evidence="7" id="KW-0067">ATP-binding</keyword>
<comment type="similarity">
    <text evidence="2">Belongs to the cation transport ATPase (P-type) (TC 3.A.3) family. Type IB subfamily.</text>
</comment>
<dbReference type="InterPro" id="IPR027256">
    <property type="entry name" value="P-typ_ATPase_IB"/>
</dbReference>
<dbReference type="InterPro" id="IPR006121">
    <property type="entry name" value="HMA_dom"/>
</dbReference>
<proteinExistence type="inferred from homology"/>
<evidence type="ECO:0000256" key="7">
    <source>
        <dbReference type="ARBA" id="ARBA00022840"/>
    </source>
</evidence>
<dbReference type="PANTHER" id="PTHR48085">
    <property type="entry name" value="CADMIUM/ZINC-TRANSPORTING ATPASE HMA2-RELATED"/>
    <property type="match status" value="1"/>
</dbReference>
<keyword evidence="9" id="KW-1133">Transmembrane helix</keyword>
<evidence type="ECO:0000256" key="6">
    <source>
        <dbReference type="ARBA" id="ARBA00022741"/>
    </source>
</evidence>
<keyword evidence="6" id="KW-0547">Nucleotide-binding</keyword>
<gene>
    <name evidence="11" type="ORF">OQH01_11030</name>
</gene>
<reference evidence="11" key="1">
    <citation type="submission" date="2022-11" db="EMBL/GenBank/DDBJ databases">
        <authorList>
            <person name="Johnson J.D."/>
        </authorList>
    </citation>
    <scope>NUCLEOTIDE SEQUENCE</scope>
    <source>
        <strain evidence="11">E28</strain>
    </source>
</reference>
<evidence type="ECO:0000256" key="4">
    <source>
        <dbReference type="ARBA" id="ARBA00022553"/>
    </source>
</evidence>
<keyword evidence="9" id="KW-0812">Transmembrane</keyword>
<keyword evidence="9" id="KW-0472">Membrane</keyword>
<evidence type="ECO:0000256" key="9">
    <source>
        <dbReference type="SAM" id="Phobius"/>
    </source>
</evidence>
<comment type="caution">
    <text evidence="11">The sequence shown here is derived from an EMBL/GenBank/DDBJ whole genome shotgun (WGS) entry which is preliminary data.</text>
</comment>
<evidence type="ECO:0000313" key="12">
    <source>
        <dbReference type="Proteomes" id="UP001209889"/>
    </source>
</evidence>
<accession>A0ABT3PGW9</accession>
<keyword evidence="5" id="KW-0479">Metal-binding</keyword>
<dbReference type="InterPro" id="IPR051014">
    <property type="entry name" value="Cation_Transport_ATPase_IB"/>
</dbReference>
<dbReference type="CDD" id="cd00371">
    <property type="entry name" value="HMA"/>
    <property type="match status" value="1"/>
</dbReference>
<organism evidence="11 12">
    <name type="scientific">Streptococcus macedonicus</name>
    <name type="common">Streptococcus gallolyticus macedonicus</name>
    <dbReference type="NCBI Taxonomy" id="59310"/>
    <lineage>
        <taxon>Bacteria</taxon>
        <taxon>Bacillati</taxon>
        <taxon>Bacillota</taxon>
        <taxon>Bacilli</taxon>
        <taxon>Lactobacillales</taxon>
        <taxon>Streptococcaceae</taxon>
        <taxon>Streptococcus</taxon>
    </lineage>
</organism>
<dbReference type="PANTHER" id="PTHR48085:SF5">
    <property type="entry name" value="CADMIUM_ZINC-TRANSPORTING ATPASE HMA4-RELATED"/>
    <property type="match status" value="1"/>
</dbReference>
<dbReference type="Gene3D" id="3.30.70.100">
    <property type="match status" value="1"/>
</dbReference>
<feature type="domain" description="HMA" evidence="10">
    <location>
        <begin position="6"/>
        <end position="69"/>
    </location>
</feature>
<keyword evidence="12" id="KW-1185">Reference proteome</keyword>
<sequence length="221" mass="24458">MSEKMTEKTYRIEGLSCTNCAGKFEKNVKQLPGVTSATVNFGASKISVEGQTTIEELEEAGAFENLIIRDDQENDEQVRSKESFIKRNIALIISLGFILVAVISQLSLGEDHLLTKALYILAIIIGGFDLFKEGFSDLIKLDFSMESLMTIAIIGAAFIGEWAEGSIVVILFAISEALERFSMDKARQSIRSLMDIAPKEALIRRNNVEQLVSVDKIDIDD</sequence>
<comment type="subcellular location">
    <subcellularLocation>
        <location evidence="1">Cell membrane</location>
        <topology evidence="1">Multi-pass membrane protein</topology>
    </subcellularLocation>
</comment>
<keyword evidence="4" id="KW-0597">Phosphoprotein</keyword>
<evidence type="ECO:0000256" key="8">
    <source>
        <dbReference type="ARBA" id="ARBA00022967"/>
    </source>
</evidence>
<dbReference type="InterPro" id="IPR036163">
    <property type="entry name" value="HMA_dom_sf"/>
</dbReference>
<evidence type="ECO:0000259" key="10">
    <source>
        <dbReference type="PROSITE" id="PS50846"/>
    </source>
</evidence>
<dbReference type="PROSITE" id="PS01047">
    <property type="entry name" value="HMA_1"/>
    <property type="match status" value="1"/>
</dbReference>
<evidence type="ECO:0000256" key="1">
    <source>
        <dbReference type="ARBA" id="ARBA00004651"/>
    </source>
</evidence>
<name>A0ABT3PGW9_STRMC</name>
<feature type="non-terminal residue" evidence="11">
    <location>
        <position position="221"/>
    </location>
</feature>
<dbReference type="PRINTS" id="PR00941">
    <property type="entry name" value="CDATPASE"/>
</dbReference>
<dbReference type="RefSeq" id="WP_265644275.1">
    <property type="nucleotide sequence ID" value="NZ_JAPHIY010000099.1"/>
</dbReference>
<dbReference type="Proteomes" id="UP001209889">
    <property type="component" value="Unassembled WGS sequence"/>
</dbReference>
<evidence type="ECO:0000256" key="2">
    <source>
        <dbReference type="ARBA" id="ARBA00006024"/>
    </source>
</evidence>
<evidence type="ECO:0000256" key="5">
    <source>
        <dbReference type="ARBA" id="ARBA00022723"/>
    </source>
</evidence>
<dbReference type="PROSITE" id="PS50846">
    <property type="entry name" value="HMA_2"/>
    <property type="match status" value="1"/>
</dbReference>
<keyword evidence="8" id="KW-1278">Translocase</keyword>
<keyword evidence="3" id="KW-1003">Cell membrane</keyword>